<keyword evidence="1" id="KW-1133">Transmembrane helix</keyword>
<keyword evidence="1" id="KW-0472">Membrane</keyword>
<dbReference type="InterPro" id="IPR046166">
    <property type="entry name" value="DUF6168"/>
</dbReference>
<organism evidence="2 3">
    <name type="scientific">Arenibacter antarcticus</name>
    <dbReference type="NCBI Taxonomy" id="2040469"/>
    <lineage>
        <taxon>Bacteria</taxon>
        <taxon>Pseudomonadati</taxon>
        <taxon>Bacteroidota</taxon>
        <taxon>Flavobacteriia</taxon>
        <taxon>Flavobacteriales</taxon>
        <taxon>Flavobacteriaceae</taxon>
        <taxon>Arenibacter</taxon>
    </lineage>
</organism>
<dbReference type="RefSeq" id="WP_251807548.1">
    <property type="nucleotide sequence ID" value="NZ_CP166679.1"/>
</dbReference>
<evidence type="ECO:0000256" key="1">
    <source>
        <dbReference type="SAM" id="Phobius"/>
    </source>
</evidence>
<gene>
    <name evidence="2" type="ORF">ACFS1K_00660</name>
</gene>
<reference evidence="3" key="1">
    <citation type="journal article" date="2019" name="Int. J. Syst. Evol. Microbiol.">
        <title>The Global Catalogue of Microorganisms (GCM) 10K type strain sequencing project: providing services to taxonomists for standard genome sequencing and annotation.</title>
        <authorList>
            <consortium name="The Broad Institute Genomics Platform"/>
            <consortium name="The Broad Institute Genome Sequencing Center for Infectious Disease"/>
            <person name="Wu L."/>
            <person name="Ma J."/>
        </authorList>
    </citation>
    <scope>NUCLEOTIDE SEQUENCE [LARGE SCALE GENOMIC DNA]</scope>
    <source>
        <strain evidence="3">KCTC 52924</strain>
    </source>
</reference>
<feature type="transmembrane region" description="Helical" evidence="1">
    <location>
        <begin position="40"/>
        <end position="62"/>
    </location>
</feature>
<proteinExistence type="predicted"/>
<dbReference type="Pfam" id="PF19665">
    <property type="entry name" value="DUF6168"/>
    <property type="match status" value="1"/>
</dbReference>
<evidence type="ECO:0000313" key="3">
    <source>
        <dbReference type="Proteomes" id="UP001597532"/>
    </source>
</evidence>
<accession>A0ABW5VBH4</accession>
<feature type="transmembrane region" description="Helical" evidence="1">
    <location>
        <begin position="71"/>
        <end position="92"/>
    </location>
</feature>
<dbReference type="Proteomes" id="UP001597532">
    <property type="component" value="Unassembled WGS sequence"/>
</dbReference>
<feature type="transmembrane region" description="Helical" evidence="1">
    <location>
        <begin position="104"/>
        <end position="123"/>
    </location>
</feature>
<feature type="transmembrane region" description="Helical" evidence="1">
    <location>
        <begin position="7"/>
        <end position="28"/>
    </location>
</feature>
<keyword evidence="3" id="KW-1185">Reference proteome</keyword>
<sequence length="130" mass="15362">MSKYKFLFSFYASLVLLSLLVFGIHILVLDSLGHPLFEHMILMAYWVNVLMAILIFSILYFFRFKWKDQIGFLYLGGSMLKFLIFFIVFYPVYNQDGSMDTLEFSSFFVPYLIGLLLETFFTAKMLNKLH</sequence>
<name>A0ABW5VBH4_9FLAO</name>
<comment type="caution">
    <text evidence="2">The sequence shown here is derived from an EMBL/GenBank/DDBJ whole genome shotgun (WGS) entry which is preliminary data.</text>
</comment>
<keyword evidence="1" id="KW-0812">Transmembrane</keyword>
<dbReference type="EMBL" id="JBHUOK010000002">
    <property type="protein sequence ID" value="MFD2788264.1"/>
    <property type="molecule type" value="Genomic_DNA"/>
</dbReference>
<protein>
    <submittedName>
        <fullName evidence="2">DUF6168 family protein</fullName>
    </submittedName>
</protein>
<evidence type="ECO:0000313" key="2">
    <source>
        <dbReference type="EMBL" id="MFD2788264.1"/>
    </source>
</evidence>